<dbReference type="EC" id="6.3.4.21" evidence="3 9"/>
<dbReference type="UniPathway" id="UPA00253">
    <property type="reaction ID" value="UER00457"/>
</dbReference>
<dbReference type="AlphaFoldDB" id="A0A1I4UN22"/>
<evidence type="ECO:0000256" key="2">
    <source>
        <dbReference type="ARBA" id="ARBA00010897"/>
    </source>
</evidence>
<dbReference type="InterPro" id="IPR036068">
    <property type="entry name" value="Nicotinate_pribotase-like_C"/>
</dbReference>
<dbReference type="EMBL" id="FOUU01000006">
    <property type="protein sequence ID" value="SFM90404.1"/>
    <property type="molecule type" value="Genomic_DNA"/>
</dbReference>
<dbReference type="GO" id="GO:0004516">
    <property type="term" value="F:nicotinate phosphoribosyltransferase activity"/>
    <property type="evidence" value="ECO:0007669"/>
    <property type="project" value="UniProtKB-UniRule"/>
</dbReference>
<dbReference type="SUPFAM" id="SSF51690">
    <property type="entry name" value="Nicotinate/Quinolinate PRTase C-terminal domain-like"/>
    <property type="match status" value="1"/>
</dbReference>
<accession>A0A1I4UN22</accession>
<comment type="pathway">
    <text evidence="1 9">Cofactor biosynthesis; NAD(+) biosynthesis; nicotinate D-ribonucleotide from nicotinate: step 1/1.</text>
</comment>
<dbReference type="NCBIfam" id="NF009131">
    <property type="entry name" value="PRK12484.1"/>
    <property type="match status" value="1"/>
</dbReference>
<dbReference type="RefSeq" id="WP_093395296.1">
    <property type="nucleotide sequence ID" value="NZ_FOUU01000006.1"/>
</dbReference>
<reference evidence="12 13" key="1">
    <citation type="submission" date="2016-10" db="EMBL/GenBank/DDBJ databases">
        <authorList>
            <person name="de Groot N.N."/>
        </authorList>
    </citation>
    <scope>NUCLEOTIDE SEQUENCE [LARGE SCALE GENOMIC DNA]</scope>
    <source>
        <strain evidence="12 13">DSM 9990</strain>
    </source>
</reference>
<dbReference type="Gene3D" id="3.20.20.70">
    <property type="entry name" value="Aldolase class I"/>
    <property type="match status" value="1"/>
</dbReference>
<evidence type="ECO:0000256" key="6">
    <source>
        <dbReference type="ARBA" id="ARBA00022642"/>
    </source>
</evidence>
<keyword evidence="5 9" id="KW-0436">Ligase</keyword>
<name>A0A1I4UN22_9BACT</name>
<feature type="domain" description="Nicotinate/nicotinamide phosphoribosyltransferase" evidence="10">
    <location>
        <begin position="156"/>
        <end position="346"/>
    </location>
</feature>
<feature type="domain" description="Nicotinate phosphoribosyltransferase N-terminal" evidence="11">
    <location>
        <begin position="12"/>
        <end position="133"/>
    </location>
</feature>
<evidence type="ECO:0000256" key="1">
    <source>
        <dbReference type="ARBA" id="ARBA00004952"/>
    </source>
</evidence>
<keyword evidence="6 9" id="KW-0662">Pyridine nucleotide biosynthesis</keyword>
<evidence type="ECO:0000259" key="10">
    <source>
        <dbReference type="Pfam" id="PF04095"/>
    </source>
</evidence>
<dbReference type="OrthoDB" id="9771406at2"/>
<dbReference type="PANTHER" id="PTHR11098:SF1">
    <property type="entry name" value="NICOTINATE PHOSPHORIBOSYLTRANSFERASE"/>
    <property type="match status" value="1"/>
</dbReference>
<dbReference type="GO" id="GO:0047280">
    <property type="term" value="F:nicotinamide phosphoribosyltransferase activity"/>
    <property type="evidence" value="ECO:0007669"/>
    <property type="project" value="UniProtKB-ARBA"/>
</dbReference>
<dbReference type="GO" id="GO:0034355">
    <property type="term" value="P:NAD+ biosynthetic process via the salvage pathway"/>
    <property type="evidence" value="ECO:0007669"/>
    <property type="project" value="TreeGrafter"/>
</dbReference>
<evidence type="ECO:0000256" key="7">
    <source>
        <dbReference type="ARBA" id="ARBA00022679"/>
    </source>
</evidence>
<comment type="function">
    <text evidence="9">Catalyzes the first step in the biosynthesis of NAD from nicotinic acid, the ATP-dependent synthesis of beta-nicotinate D-ribonucleotide from nicotinate and 5-phospho-D-ribose 1-phosphate.</text>
</comment>
<dbReference type="PANTHER" id="PTHR11098">
    <property type="entry name" value="NICOTINATE PHOSPHORIBOSYLTRANSFERASE"/>
    <property type="match status" value="1"/>
</dbReference>
<evidence type="ECO:0000256" key="4">
    <source>
        <dbReference type="ARBA" id="ARBA00022553"/>
    </source>
</evidence>
<evidence type="ECO:0000256" key="5">
    <source>
        <dbReference type="ARBA" id="ARBA00022598"/>
    </source>
</evidence>
<dbReference type="InterPro" id="IPR041525">
    <property type="entry name" value="N/Namide_PRibTrfase"/>
</dbReference>
<proteinExistence type="inferred from homology"/>
<dbReference type="Pfam" id="PF17767">
    <property type="entry name" value="NAPRTase_N"/>
    <property type="match status" value="1"/>
</dbReference>
<dbReference type="PIRSF" id="PIRSF000484">
    <property type="entry name" value="NAPRT"/>
    <property type="match status" value="1"/>
</dbReference>
<sequence length="454" mass="50869">MSYIGRLYDPVLATDLYELTMAASYFREGKKGIATFSLHIRDYPPNRAYFVAAGLASFLEILGDFRFSGDAIDYLRSLGKFDEDFLSYLKSFRFTGSVRALPEGTIFFAQEPLVEITAPIIEGQILETIVMNTFHVETLIASKAARCVAAAGGRGLVDFSLRRTHGIDAGVKTARSSYLVGFLGTSNVLAGRLYGIPVFGTMAHSYITSFDREIDAFMAYARSFPENTVLLLDTYDTLKAAEKAVEVARYLENRGYRLRGVRLDSGDLVELSRRVKDIFVKNGMDYVSIMASGSLDEFALEELIKSGAHIDAVGIGTKLGVSADAPYLDLAYKLVEYEGKPILKLSPGKRTWVGRKQVYRYFDGRGQMSHDVLTLMEDKREGMPLLRDVVINGQILHNPTLDEARANFAEQFSSLPEEYRSIRPDVKYRVEIGEPLLRLEERVAREKLRDQLRG</sequence>
<evidence type="ECO:0000256" key="8">
    <source>
        <dbReference type="ARBA" id="ARBA00048668"/>
    </source>
</evidence>
<dbReference type="GO" id="GO:0005829">
    <property type="term" value="C:cytosol"/>
    <property type="evidence" value="ECO:0007669"/>
    <property type="project" value="TreeGrafter"/>
</dbReference>
<dbReference type="FunFam" id="3.20.20.70:FF:000076">
    <property type="entry name" value="Nicotinate phosphoribosyltransferase"/>
    <property type="match status" value="1"/>
</dbReference>
<dbReference type="Pfam" id="PF04095">
    <property type="entry name" value="NAPRTase"/>
    <property type="match status" value="1"/>
</dbReference>
<comment type="PTM">
    <text evidence="9">Transiently phosphorylated on a His residue during the reaction cycle. Phosphorylation strongly increases the affinity for substrates and increases the rate of nicotinate D-ribonucleotide production. Dephosphorylation regenerates the low-affinity form of the enzyme, leading to product release.</text>
</comment>
<keyword evidence="12" id="KW-0328">Glycosyltransferase</keyword>
<dbReference type="InterPro" id="IPR006405">
    <property type="entry name" value="Nic_PRibTrfase_pncB"/>
</dbReference>
<gene>
    <name evidence="12" type="ORF">SAMN05660836_01890</name>
</gene>
<dbReference type="STRING" id="39841.SAMN05660836_01890"/>
<evidence type="ECO:0000259" key="11">
    <source>
        <dbReference type="Pfam" id="PF17767"/>
    </source>
</evidence>
<dbReference type="Gene3D" id="3.20.140.10">
    <property type="entry name" value="nicotinate phosphoribosyltransferase"/>
    <property type="match status" value="1"/>
</dbReference>
<keyword evidence="13" id="KW-1185">Reference proteome</keyword>
<dbReference type="CDD" id="cd01570">
    <property type="entry name" value="NAPRTase_A"/>
    <property type="match status" value="1"/>
</dbReference>
<organism evidence="12 13">
    <name type="scientific">Thermodesulforhabdus norvegica</name>
    <dbReference type="NCBI Taxonomy" id="39841"/>
    <lineage>
        <taxon>Bacteria</taxon>
        <taxon>Pseudomonadati</taxon>
        <taxon>Thermodesulfobacteriota</taxon>
        <taxon>Syntrophobacteria</taxon>
        <taxon>Syntrophobacterales</taxon>
        <taxon>Thermodesulforhabdaceae</taxon>
        <taxon>Thermodesulforhabdus</taxon>
    </lineage>
</organism>
<dbReference type="Proteomes" id="UP000199611">
    <property type="component" value="Unassembled WGS sequence"/>
</dbReference>
<dbReference type="InterPro" id="IPR040727">
    <property type="entry name" value="NAPRTase_N"/>
</dbReference>
<keyword evidence="7 9" id="KW-0808">Transferase</keyword>
<protein>
    <recommendedName>
        <fullName evidence="3 9">Nicotinate phosphoribosyltransferase</fullName>
        <ecNumber evidence="3 9">6.3.4.21</ecNumber>
    </recommendedName>
</protein>
<dbReference type="InterPro" id="IPR013785">
    <property type="entry name" value="Aldolase_TIM"/>
</dbReference>
<evidence type="ECO:0000313" key="13">
    <source>
        <dbReference type="Proteomes" id="UP000199611"/>
    </source>
</evidence>
<dbReference type="NCBIfam" id="NF006696">
    <property type="entry name" value="PRK09243.1-3"/>
    <property type="match status" value="1"/>
</dbReference>
<evidence type="ECO:0000256" key="3">
    <source>
        <dbReference type="ARBA" id="ARBA00013236"/>
    </source>
</evidence>
<keyword evidence="4" id="KW-0597">Phosphoprotein</keyword>
<evidence type="ECO:0000313" key="12">
    <source>
        <dbReference type="EMBL" id="SFM90404.1"/>
    </source>
</evidence>
<dbReference type="SUPFAM" id="SSF54675">
    <property type="entry name" value="Nicotinate/Quinolinate PRTase N-terminal domain-like"/>
    <property type="match status" value="1"/>
</dbReference>
<comment type="catalytic activity">
    <reaction evidence="8 9">
        <text>5-phospho-alpha-D-ribose 1-diphosphate + nicotinate + ATP + H2O = nicotinate beta-D-ribonucleotide + ADP + phosphate + diphosphate</text>
        <dbReference type="Rhea" id="RHEA:36163"/>
        <dbReference type="ChEBI" id="CHEBI:15377"/>
        <dbReference type="ChEBI" id="CHEBI:30616"/>
        <dbReference type="ChEBI" id="CHEBI:32544"/>
        <dbReference type="ChEBI" id="CHEBI:33019"/>
        <dbReference type="ChEBI" id="CHEBI:43474"/>
        <dbReference type="ChEBI" id="CHEBI:57502"/>
        <dbReference type="ChEBI" id="CHEBI:58017"/>
        <dbReference type="ChEBI" id="CHEBI:456216"/>
        <dbReference type="EC" id="6.3.4.21"/>
    </reaction>
</comment>
<evidence type="ECO:0000256" key="9">
    <source>
        <dbReference type="RuleBase" id="RU365100"/>
    </source>
</evidence>
<comment type="similarity">
    <text evidence="2 9">Belongs to the NAPRTase family.</text>
</comment>
<dbReference type="InterPro" id="IPR007229">
    <property type="entry name" value="Nic_PRibTrfase-Fam"/>
</dbReference>
<dbReference type="NCBIfam" id="TIGR01513">
    <property type="entry name" value="NAPRTase_put"/>
    <property type="match status" value="1"/>
</dbReference>